<dbReference type="InParanoid" id="A0A1Q6DWN9"/>
<sequence length="158" mass="18455">MLCPVCGKVNPNRDDNQYHRGRDLDVQLVKLKKEIDTVDEIEEEKKQEVFDLIKTLQKKISPSDRGKSDLRNILIDIGYWIRKNLPEKEVLEFNRFERNQLEKLQQLVKDRGVVTVSSISEEFNFVGNSTEFAKRTCSEFDEIELREGKDGYFLTPTG</sequence>
<dbReference type="Proteomes" id="UP000185744">
    <property type="component" value="Unassembled WGS sequence"/>
</dbReference>
<reference evidence="1" key="1">
    <citation type="submission" date="2016-12" db="EMBL/GenBank/DDBJ databases">
        <title>Discovery of methanogenic haloarchaea.</title>
        <authorList>
            <person name="Sorokin D.Y."/>
            <person name="Makarova K.S."/>
            <person name="Abbas B."/>
            <person name="Ferrer M."/>
            <person name="Golyshin P.N."/>
        </authorList>
    </citation>
    <scope>NUCLEOTIDE SEQUENCE [LARGE SCALE GENOMIC DNA]</scope>
    <source>
        <strain evidence="1">HMET1</strain>
    </source>
</reference>
<accession>A0A1Q6DWN9</accession>
<dbReference type="AlphaFoldDB" id="A0A1Q6DWN9"/>
<comment type="caution">
    <text evidence="1">The sequence shown here is derived from an EMBL/GenBank/DDBJ whole genome shotgun (WGS) entry which is preliminary data.</text>
</comment>
<dbReference type="EMBL" id="MSDW01000001">
    <property type="protein sequence ID" value="OKY78784.1"/>
    <property type="molecule type" value="Genomic_DNA"/>
</dbReference>
<keyword evidence="2" id="KW-1185">Reference proteome</keyword>
<organism evidence="1 2">
    <name type="scientific">Methanohalarchaeum thermophilum</name>
    <dbReference type="NCBI Taxonomy" id="1903181"/>
    <lineage>
        <taxon>Archaea</taxon>
        <taxon>Methanobacteriati</taxon>
        <taxon>Methanobacteriota</taxon>
        <taxon>Methanonatronarchaeia</taxon>
        <taxon>Methanonatronarchaeales</taxon>
        <taxon>Methanonatronarchaeaceae</taxon>
        <taxon>Candidatus Methanohalarchaeum</taxon>
    </lineage>
</organism>
<evidence type="ECO:0000313" key="2">
    <source>
        <dbReference type="Proteomes" id="UP000185744"/>
    </source>
</evidence>
<name>A0A1Q6DWN9_METT1</name>
<protein>
    <submittedName>
        <fullName evidence="1">Uncharacterized protein</fullName>
    </submittedName>
</protein>
<evidence type="ECO:0000313" key="1">
    <source>
        <dbReference type="EMBL" id="OKY78784.1"/>
    </source>
</evidence>
<gene>
    <name evidence="1" type="ORF">BTN85_1287</name>
</gene>
<proteinExistence type="predicted"/>